<dbReference type="InterPro" id="IPR015422">
    <property type="entry name" value="PyrdxlP-dep_Trfase_small"/>
</dbReference>
<dbReference type="PANTHER" id="PTHR43586">
    <property type="entry name" value="CYSTEINE DESULFURASE"/>
    <property type="match status" value="1"/>
</dbReference>
<proteinExistence type="predicted"/>
<evidence type="ECO:0000313" key="3">
    <source>
        <dbReference type="Proteomes" id="UP000055060"/>
    </source>
</evidence>
<reference evidence="2" key="1">
    <citation type="submission" date="2015-07" db="EMBL/GenBank/DDBJ databases">
        <title>Draft Genome Sequences of Anaerolinea thermolimosa IMO-1, Bellilinea caldifistulae GOMI-1, Leptolinea tardivitalis YMTK-2, Levilinea saccharolytica KIBI-1,Longilinea arvoryzae KOME-1, Previously Described as Members of the Anaerolineaceae (Chloroflexi).</title>
        <authorList>
            <person name="Sekiguchi Y."/>
            <person name="Ohashi A."/>
            <person name="Matsuura N."/>
            <person name="Tourlousse M.D."/>
        </authorList>
    </citation>
    <scope>NUCLEOTIDE SEQUENCE [LARGE SCALE GENOMIC DNA]</scope>
    <source>
        <strain evidence="2">KOME-1</strain>
    </source>
</reference>
<dbReference type="AlphaFoldDB" id="A0A0S7BMH6"/>
<evidence type="ECO:0000259" key="1">
    <source>
        <dbReference type="Pfam" id="PF00266"/>
    </source>
</evidence>
<dbReference type="NCBIfam" id="TIGR01976">
    <property type="entry name" value="am_tr_V_VC1184"/>
    <property type="match status" value="1"/>
</dbReference>
<dbReference type="Gene3D" id="3.40.640.10">
    <property type="entry name" value="Type I PLP-dependent aspartate aminotransferase-like (Major domain)"/>
    <property type="match status" value="1"/>
</dbReference>
<dbReference type="RefSeq" id="WP_075074645.1">
    <property type="nucleotide sequence ID" value="NZ_DF967972.1"/>
</dbReference>
<evidence type="ECO:0000313" key="2">
    <source>
        <dbReference type="EMBL" id="GAP15464.1"/>
    </source>
</evidence>
<gene>
    <name evidence="2" type="ORF">LARV_03252</name>
</gene>
<name>A0A0S7BMH6_9CHLR</name>
<keyword evidence="3" id="KW-1185">Reference proteome</keyword>
<dbReference type="Pfam" id="PF00266">
    <property type="entry name" value="Aminotran_5"/>
    <property type="match status" value="2"/>
</dbReference>
<feature type="domain" description="Aminotransferase class V" evidence="1">
    <location>
        <begin position="21"/>
        <end position="280"/>
    </location>
</feature>
<dbReference type="InterPro" id="IPR000192">
    <property type="entry name" value="Aminotrans_V_dom"/>
</dbReference>
<dbReference type="InterPro" id="IPR015424">
    <property type="entry name" value="PyrdxlP-dep_Trfase"/>
</dbReference>
<feature type="domain" description="Aminotransferase class V" evidence="1">
    <location>
        <begin position="302"/>
        <end position="409"/>
    </location>
</feature>
<dbReference type="STRING" id="360412.LARV_03252"/>
<dbReference type="Proteomes" id="UP000055060">
    <property type="component" value="Unassembled WGS sequence"/>
</dbReference>
<protein>
    <submittedName>
        <fullName evidence="2">Cysteine desulfurase family protein, VC1184 subfamily</fullName>
    </submittedName>
</protein>
<dbReference type="InterPro" id="IPR015421">
    <property type="entry name" value="PyrdxlP-dep_Trfase_major"/>
</dbReference>
<dbReference type="EMBL" id="DF967972">
    <property type="protein sequence ID" value="GAP15464.1"/>
    <property type="molecule type" value="Genomic_DNA"/>
</dbReference>
<dbReference type="SUPFAM" id="SSF53383">
    <property type="entry name" value="PLP-dependent transferases"/>
    <property type="match status" value="1"/>
</dbReference>
<sequence length="425" mass="47125">MPLDLNLIRAQFPALQRPTLFFDNPGGTQVARSCLERMTRYLVDTNANHGGLFHTSRESDALVEKARQAVADFLNAREPAEIVFGANMTSLTFQISRSIGRLLQPGDHLVVTRLDHDANITPWVRVAEECNCHIRWVDFKPGDCTLDLADYEAALAEHPKVVAFGYASNAVGTIHPVEKMTEMAKAAGALVYVDAVQYAPHGPIDVQQIGCDFLVCSAYKFFGPHLGVLYGRREVLENLPAYRVRPAPAEAPGKFETGTGNFEGMAGLLGALEYFEWLGYLFGEDYLELYAEQYPGRRLVFKQAMSAVRSYEYDLSRELLQTLLAIPGVKIYGIQDPDRLPERVPTVSFTLEGYRPAEIAQYLAERNINVWNGNFYALAVTERLGLEGDGGLVRIGATHYNTKKEIERLAVTLAPLGMSRSTGGI</sequence>
<accession>A0A0S7BMH6</accession>
<dbReference type="Gene3D" id="3.90.1150.10">
    <property type="entry name" value="Aspartate Aminotransferase, domain 1"/>
    <property type="match status" value="1"/>
</dbReference>
<dbReference type="PANTHER" id="PTHR43586:SF21">
    <property type="entry name" value="PYRIDOXAL PHOSPHATE (PLP)-DEPENDENT ASPARTATE AMINOTRANSFERASE SUPERFAMILY"/>
    <property type="match status" value="1"/>
</dbReference>
<dbReference type="InterPro" id="IPR011340">
    <property type="entry name" value="Cys_dSase-rel"/>
</dbReference>
<dbReference type="OrthoDB" id="9804366at2"/>
<organism evidence="2">
    <name type="scientific">Longilinea arvoryzae</name>
    <dbReference type="NCBI Taxonomy" id="360412"/>
    <lineage>
        <taxon>Bacteria</taxon>
        <taxon>Bacillati</taxon>
        <taxon>Chloroflexota</taxon>
        <taxon>Anaerolineae</taxon>
        <taxon>Anaerolineales</taxon>
        <taxon>Anaerolineaceae</taxon>
        <taxon>Longilinea</taxon>
    </lineage>
</organism>